<reference evidence="2 3" key="1">
    <citation type="submission" date="2017-06" db="EMBL/GenBank/DDBJ databases">
        <title>Ant-infecting Ophiocordyceps genomes reveal a high diversity of potential behavioral manipulation genes and a possible major role for enterotoxins.</title>
        <authorList>
            <person name="De Bekker C."/>
            <person name="Evans H.C."/>
            <person name="Brachmann A."/>
            <person name="Hughes D.P."/>
        </authorList>
    </citation>
    <scope>NUCLEOTIDE SEQUENCE [LARGE SCALE GENOMIC DNA]</scope>
    <source>
        <strain evidence="2 3">Map64</strain>
    </source>
</reference>
<accession>A0A2C5Y8D8</accession>
<evidence type="ECO:0000313" key="2">
    <source>
        <dbReference type="EMBL" id="PHH64977.1"/>
    </source>
</evidence>
<evidence type="ECO:0000313" key="3">
    <source>
        <dbReference type="Proteomes" id="UP000226192"/>
    </source>
</evidence>
<feature type="compositionally biased region" description="Acidic residues" evidence="1">
    <location>
        <begin position="1"/>
        <end position="32"/>
    </location>
</feature>
<protein>
    <submittedName>
        <fullName evidence="2">Uncharacterized protein</fullName>
    </submittedName>
</protein>
<dbReference type="AlphaFoldDB" id="A0A2C5Y8D8"/>
<feature type="compositionally biased region" description="Basic and acidic residues" evidence="1">
    <location>
        <begin position="161"/>
        <end position="177"/>
    </location>
</feature>
<dbReference type="Proteomes" id="UP000226192">
    <property type="component" value="Unassembled WGS sequence"/>
</dbReference>
<feature type="region of interest" description="Disordered" evidence="1">
    <location>
        <begin position="152"/>
        <end position="192"/>
    </location>
</feature>
<comment type="caution">
    <text evidence="2">The sequence shown here is derived from an EMBL/GenBank/DDBJ whole genome shotgun (WGS) entry which is preliminary data.</text>
</comment>
<dbReference type="EMBL" id="NJET01000023">
    <property type="protein sequence ID" value="PHH64977.1"/>
    <property type="molecule type" value="Genomic_DNA"/>
</dbReference>
<feature type="region of interest" description="Disordered" evidence="1">
    <location>
        <begin position="1"/>
        <end position="82"/>
    </location>
</feature>
<sequence>MQTDDDNDDNAGSVEEDDGLFEADPSDISMEDSAEKRDSSVAGPSDETGRNHDSMELDNSAPLYPQATPADKQQGQIVAEGKAKEQRVIEAAHEVDLVRSDEQSEEFGDSFNFQESQKHVLSRDDELEGLEAALVPVGLRNSAEGVVASTSAEAVLTQETEQERAVSGKDTPDKDTDVASGSQAIVTGQENEDNMTAEAQIMAEFIGSQSTGKKLVQLSHRRGTMRMTQVSH</sequence>
<organism evidence="2 3">
    <name type="scientific">Ophiocordyceps australis</name>
    <dbReference type="NCBI Taxonomy" id="1399860"/>
    <lineage>
        <taxon>Eukaryota</taxon>
        <taxon>Fungi</taxon>
        <taxon>Dikarya</taxon>
        <taxon>Ascomycota</taxon>
        <taxon>Pezizomycotina</taxon>
        <taxon>Sordariomycetes</taxon>
        <taxon>Hypocreomycetidae</taxon>
        <taxon>Hypocreales</taxon>
        <taxon>Ophiocordycipitaceae</taxon>
        <taxon>Ophiocordyceps</taxon>
    </lineage>
</organism>
<keyword evidence="3" id="KW-1185">Reference proteome</keyword>
<evidence type="ECO:0000256" key="1">
    <source>
        <dbReference type="SAM" id="MobiDB-lite"/>
    </source>
</evidence>
<gene>
    <name evidence="2" type="ORF">CDD81_3614</name>
</gene>
<feature type="region of interest" description="Disordered" evidence="1">
    <location>
        <begin position="212"/>
        <end position="232"/>
    </location>
</feature>
<name>A0A2C5Y8D8_9HYPO</name>
<feature type="compositionally biased region" description="Polar residues" evidence="1">
    <location>
        <begin position="179"/>
        <end position="189"/>
    </location>
</feature>
<proteinExistence type="predicted"/>